<dbReference type="Proteomes" id="UP000663570">
    <property type="component" value="Chromosome"/>
</dbReference>
<name>A0ABX7M7V0_9RHOO</name>
<dbReference type="Gene3D" id="3.20.20.150">
    <property type="entry name" value="Divalent-metal-dependent TIM barrel enzymes"/>
    <property type="match status" value="1"/>
</dbReference>
<dbReference type="PANTHER" id="PTHR12110">
    <property type="entry name" value="HYDROXYPYRUVATE ISOMERASE"/>
    <property type="match status" value="1"/>
</dbReference>
<keyword evidence="2" id="KW-0413">Isomerase</keyword>
<dbReference type="EMBL" id="CP071060">
    <property type="protein sequence ID" value="QSI77827.1"/>
    <property type="molecule type" value="Genomic_DNA"/>
</dbReference>
<dbReference type="SUPFAM" id="SSF51658">
    <property type="entry name" value="Xylose isomerase-like"/>
    <property type="match status" value="1"/>
</dbReference>
<feature type="domain" description="Xylose isomerase-like TIM barrel" evidence="1">
    <location>
        <begin position="46"/>
        <end position="303"/>
    </location>
</feature>
<dbReference type="GO" id="GO:0016853">
    <property type="term" value="F:isomerase activity"/>
    <property type="evidence" value="ECO:0007669"/>
    <property type="project" value="UniProtKB-KW"/>
</dbReference>
<evidence type="ECO:0000313" key="3">
    <source>
        <dbReference type="Proteomes" id="UP000663570"/>
    </source>
</evidence>
<keyword evidence="3" id="KW-1185">Reference proteome</keyword>
<protein>
    <submittedName>
        <fullName evidence="2">Sugar phosphate isomerase/epimerase</fullName>
    </submittedName>
</protein>
<dbReference type="RefSeq" id="WP_206255137.1">
    <property type="nucleotide sequence ID" value="NZ_CP071060.1"/>
</dbReference>
<accession>A0ABX7M7V0</accession>
<dbReference type="InterPro" id="IPR036237">
    <property type="entry name" value="Xyl_isomerase-like_sf"/>
</dbReference>
<organism evidence="2 3">
    <name type="scientific">Niveibacterium microcysteis</name>
    <dbReference type="NCBI Taxonomy" id="2811415"/>
    <lineage>
        <taxon>Bacteria</taxon>
        <taxon>Pseudomonadati</taxon>
        <taxon>Pseudomonadota</taxon>
        <taxon>Betaproteobacteria</taxon>
        <taxon>Rhodocyclales</taxon>
        <taxon>Rhodocyclaceae</taxon>
        <taxon>Niveibacterium</taxon>
    </lineage>
</organism>
<dbReference type="InterPro" id="IPR013022">
    <property type="entry name" value="Xyl_isomerase-like_TIM-brl"/>
</dbReference>
<evidence type="ECO:0000259" key="1">
    <source>
        <dbReference type="Pfam" id="PF01261"/>
    </source>
</evidence>
<dbReference type="Pfam" id="PF01261">
    <property type="entry name" value="AP_endonuc_2"/>
    <property type="match status" value="1"/>
</dbReference>
<sequence length="320" mass="34788">MKLAAFASCLPHNTLDEALDYLVAHEIYGLELGVGGYPGTRHADARLLAGDNAACARLRNTCQSHGVELMALSCHGNPLHPDATIAAAHDGDFRAALEAASEMEIPVVVGFSGQPGTGGVLNWPVIGWPQEYADQFEHQWRESLIPYWQPLTERARALGVKIALELHGGFAVHSPATLRRLREACGPALGANVDPSHLWWQGIDPARAIQRLGDAVFHVHLKDVCFRPDVMDDAGLLDCTPHARMDERAWYFAPPGEGHDAAAWQGILDTLHAIDYCGALSIEHEGYAPATEAIAATARWMRALSLRERRSATRTSTTTS</sequence>
<dbReference type="InterPro" id="IPR050312">
    <property type="entry name" value="IolE/XylAMocC-like"/>
</dbReference>
<evidence type="ECO:0000313" key="2">
    <source>
        <dbReference type="EMBL" id="QSI77827.1"/>
    </source>
</evidence>
<gene>
    <name evidence="2" type="ORF">JY500_04010</name>
</gene>
<dbReference type="PANTHER" id="PTHR12110:SF21">
    <property type="entry name" value="XYLOSE ISOMERASE-LIKE TIM BARREL DOMAIN-CONTAINING PROTEIN"/>
    <property type="match status" value="1"/>
</dbReference>
<reference evidence="2 3" key="1">
    <citation type="submission" date="2021-02" db="EMBL/GenBank/DDBJ databases">
        <title>Niveibacterium changnyeongensis HC41.</title>
        <authorList>
            <person name="Kang M."/>
        </authorList>
    </citation>
    <scope>NUCLEOTIDE SEQUENCE [LARGE SCALE GENOMIC DNA]</scope>
    <source>
        <strain evidence="2 3">HC41</strain>
    </source>
</reference>
<proteinExistence type="predicted"/>